<dbReference type="Gene3D" id="3.30.2130.10">
    <property type="entry name" value="VC0802-like"/>
    <property type="match status" value="1"/>
</dbReference>
<name>A0A931GHR7_9ACTN</name>
<feature type="domain" description="CASTOR ACT" evidence="1">
    <location>
        <begin position="57"/>
        <end position="115"/>
    </location>
</feature>
<dbReference type="InterPro" id="IPR045865">
    <property type="entry name" value="ACT-like_dom_sf"/>
</dbReference>
<accession>A0A931GHR7</accession>
<evidence type="ECO:0000313" key="3">
    <source>
        <dbReference type="Proteomes" id="UP000614047"/>
    </source>
</evidence>
<reference evidence="2" key="1">
    <citation type="submission" date="2020-11" db="EMBL/GenBank/DDBJ databases">
        <title>Sequencing the genomes of 1000 actinobacteria strains.</title>
        <authorList>
            <person name="Klenk H.-P."/>
        </authorList>
    </citation>
    <scope>NUCLEOTIDE SEQUENCE</scope>
    <source>
        <strain evidence="2">DSM 43175</strain>
    </source>
</reference>
<organism evidence="2 3">
    <name type="scientific">Actinomadura viridis</name>
    <dbReference type="NCBI Taxonomy" id="58110"/>
    <lineage>
        <taxon>Bacteria</taxon>
        <taxon>Bacillati</taxon>
        <taxon>Actinomycetota</taxon>
        <taxon>Actinomycetes</taxon>
        <taxon>Streptosporangiales</taxon>
        <taxon>Thermomonosporaceae</taxon>
        <taxon>Actinomadura</taxon>
    </lineage>
</organism>
<keyword evidence="3" id="KW-1185">Reference proteome</keyword>
<dbReference type="InterPro" id="IPR027795">
    <property type="entry name" value="CASTOR_ACT_dom"/>
</dbReference>
<dbReference type="SUPFAM" id="SSF55021">
    <property type="entry name" value="ACT-like"/>
    <property type="match status" value="1"/>
</dbReference>
<proteinExistence type="predicted"/>
<dbReference type="Pfam" id="PF13840">
    <property type="entry name" value="ACT_7"/>
    <property type="match status" value="1"/>
</dbReference>
<dbReference type="AlphaFoldDB" id="A0A931GHR7"/>
<comment type="caution">
    <text evidence="2">The sequence shown here is derived from an EMBL/GenBank/DDBJ whole genome shotgun (WGS) entry which is preliminary data.</text>
</comment>
<dbReference type="Proteomes" id="UP000614047">
    <property type="component" value="Unassembled WGS sequence"/>
</dbReference>
<evidence type="ECO:0000313" key="2">
    <source>
        <dbReference type="EMBL" id="MBG6087620.1"/>
    </source>
</evidence>
<dbReference type="RefSeq" id="WP_197010452.1">
    <property type="nucleotide sequence ID" value="NZ_BAABES010000029.1"/>
</dbReference>
<protein>
    <recommendedName>
        <fullName evidence="1">CASTOR ACT domain-containing protein</fullName>
    </recommendedName>
</protein>
<dbReference type="EMBL" id="JADOUA010000001">
    <property type="protein sequence ID" value="MBG6087620.1"/>
    <property type="molecule type" value="Genomic_DNA"/>
</dbReference>
<gene>
    <name evidence="2" type="ORF">IW256_001733</name>
</gene>
<sequence>MTSPPSHRFHLVRSPFSVDFVPEATFPDDDEWIALVRVPEGLTVIREAPPFGDGTRWAGLLADRSHTPDATAALAALTGALAAAGLPVLAVTTHHGDLVLVPERRVTEAAAALKEAGHEVVEPPA</sequence>
<evidence type="ECO:0000259" key="1">
    <source>
        <dbReference type="Pfam" id="PF13840"/>
    </source>
</evidence>